<dbReference type="Proteomes" id="UP000230423">
    <property type="component" value="Unassembled WGS sequence"/>
</dbReference>
<sequence length="68" mass="7632">YFVKQFSAFMGLRKAYHCFPSAKPPLLGGVALEAPRGGGSTAKILTRNFGDYSTILREQTWKKQDHQN</sequence>
<gene>
    <name evidence="1" type="ORF">TELCIR_15467</name>
</gene>
<dbReference type="EMBL" id="KZ351459">
    <property type="protein sequence ID" value="PIO62953.1"/>
    <property type="molecule type" value="Genomic_DNA"/>
</dbReference>
<dbReference type="AlphaFoldDB" id="A0A2G9TY80"/>
<protein>
    <submittedName>
        <fullName evidence="1">Uncharacterized protein</fullName>
    </submittedName>
</protein>
<evidence type="ECO:0000313" key="1">
    <source>
        <dbReference type="EMBL" id="PIO62953.1"/>
    </source>
</evidence>
<organism evidence="1 2">
    <name type="scientific">Teladorsagia circumcincta</name>
    <name type="common">Brown stomach worm</name>
    <name type="synonym">Ostertagia circumcincta</name>
    <dbReference type="NCBI Taxonomy" id="45464"/>
    <lineage>
        <taxon>Eukaryota</taxon>
        <taxon>Metazoa</taxon>
        <taxon>Ecdysozoa</taxon>
        <taxon>Nematoda</taxon>
        <taxon>Chromadorea</taxon>
        <taxon>Rhabditida</taxon>
        <taxon>Rhabditina</taxon>
        <taxon>Rhabditomorpha</taxon>
        <taxon>Strongyloidea</taxon>
        <taxon>Trichostrongylidae</taxon>
        <taxon>Teladorsagia</taxon>
    </lineage>
</organism>
<evidence type="ECO:0000313" key="2">
    <source>
        <dbReference type="Proteomes" id="UP000230423"/>
    </source>
</evidence>
<proteinExistence type="predicted"/>
<name>A0A2G9TY80_TELCI</name>
<feature type="non-terminal residue" evidence="1">
    <location>
        <position position="1"/>
    </location>
</feature>
<feature type="non-terminal residue" evidence="1">
    <location>
        <position position="68"/>
    </location>
</feature>
<accession>A0A2G9TY80</accession>
<keyword evidence="2" id="KW-1185">Reference proteome</keyword>
<reference evidence="1 2" key="1">
    <citation type="submission" date="2015-09" db="EMBL/GenBank/DDBJ databases">
        <title>Draft genome of the parasitic nematode Teladorsagia circumcincta isolate WARC Sus (inbred).</title>
        <authorList>
            <person name="Mitreva M."/>
        </authorList>
    </citation>
    <scope>NUCLEOTIDE SEQUENCE [LARGE SCALE GENOMIC DNA]</scope>
    <source>
        <strain evidence="1 2">S</strain>
    </source>
</reference>